<sequence length="28" mass="3253">MQAPMSNDTLNVNKVVPLHYIFFVIIFT</sequence>
<dbReference type="EMBL" id="GBXM01071190">
    <property type="protein sequence ID" value="JAH37387.1"/>
    <property type="molecule type" value="Transcribed_RNA"/>
</dbReference>
<evidence type="ECO:0000313" key="1">
    <source>
        <dbReference type="EMBL" id="JAH24640.1"/>
    </source>
</evidence>
<dbReference type="AlphaFoldDB" id="A0A0E9R818"/>
<organism evidence="1">
    <name type="scientific">Anguilla anguilla</name>
    <name type="common">European freshwater eel</name>
    <name type="synonym">Muraena anguilla</name>
    <dbReference type="NCBI Taxonomy" id="7936"/>
    <lineage>
        <taxon>Eukaryota</taxon>
        <taxon>Metazoa</taxon>
        <taxon>Chordata</taxon>
        <taxon>Craniata</taxon>
        <taxon>Vertebrata</taxon>
        <taxon>Euteleostomi</taxon>
        <taxon>Actinopterygii</taxon>
        <taxon>Neopterygii</taxon>
        <taxon>Teleostei</taxon>
        <taxon>Anguilliformes</taxon>
        <taxon>Anguillidae</taxon>
        <taxon>Anguilla</taxon>
    </lineage>
</organism>
<accession>A0A0E9R818</accession>
<reference evidence="1" key="2">
    <citation type="journal article" date="2015" name="Fish Shellfish Immunol.">
        <title>Early steps in the European eel (Anguilla anguilla)-Vibrio vulnificus interaction in the gills: Role of the RtxA13 toxin.</title>
        <authorList>
            <person name="Callol A."/>
            <person name="Pajuelo D."/>
            <person name="Ebbesson L."/>
            <person name="Teles M."/>
            <person name="MacKenzie S."/>
            <person name="Amaro C."/>
        </authorList>
    </citation>
    <scope>NUCLEOTIDE SEQUENCE</scope>
</reference>
<reference evidence="1" key="1">
    <citation type="submission" date="2014-11" db="EMBL/GenBank/DDBJ databases">
        <authorList>
            <person name="Amaro Gonzalez C."/>
        </authorList>
    </citation>
    <scope>NUCLEOTIDE SEQUENCE</scope>
</reference>
<proteinExistence type="predicted"/>
<protein>
    <submittedName>
        <fullName evidence="1">Uncharacterized protein</fullName>
    </submittedName>
</protein>
<name>A0A0E9R818_ANGAN</name>
<dbReference type="EMBL" id="GBXM01083937">
    <property type="protein sequence ID" value="JAH24640.1"/>
    <property type="molecule type" value="Transcribed_RNA"/>
</dbReference>